<feature type="binding site" evidence="1">
    <location>
        <position position="91"/>
    </location>
    <ligand>
        <name>Mg(2+)</name>
        <dbReference type="ChEBI" id="CHEBI:18420"/>
        <label>1</label>
        <note>catalytic</note>
    </ligand>
</feature>
<dbReference type="PATRIC" id="fig|1429438.4.peg.4583"/>
<evidence type="ECO:0000313" key="2">
    <source>
        <dbReference type="EMBL" id="ETW97116.1"/>
    </source>
</evidence>
<dbReference type="InterPro" id="IPR000760">
    <property type="entry name" value="Inositol_monophosphatase-like"/>
</dbReference>
<dbReference type="PRINTS" id="PR00377">
    <property type="entry name" value="IMPHPHTASES"/>
</dbReference>
<dbReference type="Gene3D" id="3.30.540.10">
    <property type="entry name" value="Fructose-1,6-Bisphosphatase, subunit A, domain 1"/>
    <property type="match status" value="1"/>
</dbReference>
<organism evidence="2 3">
    <name type="scientific">Entotheonella factor</name>
    <dbReference type="NCBI Taxonomy" id="1429438"/>
    <lineage>
        <taxon>Bacteria</taxon>
        <taxon>Pseudomonadati</taxon>
        <taxon>Nitrospinota/Tectimicrobiota group</taxon>
        <taxon>Candidatus Tectimicrobiota</taxon>
        <taxon>Candidatus Entotheonellia</taxon>
        <taxon>Candidatus Entotheonellales</taxon>
        <taxon>Candidatus Entotheonellaceae</taxon>
        <taxon>Candidatus Entotheonella</taxon>
    </lineage>
</organism>
<evidence type="ECO:0000256" key="1">
    <source>
        <dbReference type="PIRSR" id="PIRSR600760-2"/>
    </source>
</evidence>
<dbReference type="Pfam" id="PF00459">
    <property type="entry name" value="Inositol_P"/>
    <property type="match status" value="1"/>
</dbReference>
<dbReference type="EMBL" id="AZHW01000700">
    <property type="protein sequence ID" value="ETW97116.1"/>
    <property type="molecule type" value="Genomic_DNA"/>
</dbReference>
<feature type="binding site" evidence="1">
    <location>
        <position position="88"/>
    </location>
    <ligand>
        <name>Mg(2+)</name>
        <dbReference type="ChEBI" id="CHEBI:18420"/>
        <label>1</label>
        <note>catalytic</note>
    </ligand>
</feature>
<dbReference type="GO" id="GO:0046872">
    <property type="term" value="F:metal ion binding"/>
    <property type="evidence" value="ECO:0007669"/>
    <property type="project" value="UniProtKB-KW"/>
</dbReference>
<dbReference type="Gene3D" id="3.40.190.80">
    <property type="match status" value="1"/>
</dbReference>
<dbReference type="HOGENOM" id="CLU_044118_0_2_7"/>
<comment type="cofactor">
    <cofactor evidence="1">
        <name>Mg(2+)</name>
        <dbReference type="ChEBI" id="CHEBI:18420"/>
    </cofactor>
</comment>
<gene>
    <name evidence="2" type="ORF">ETSY1_23855</name>
</gene>
<sequence>MKPEFTNGFVDGALAVIRSVLQDVRPRLLQAYGNVDRRYKSDNSEVTELDIYVEEELKKALLGFDGAIGFQGEETGVQGNTQTYWLADPIDGTMMFVRGLPSCTNMIALVDEGRPVLSVIYNFALDEWYQAVAGQGAFLNGQRLRVSATQEVSGAVFAVEVDVRRNNNRDFFAKLWDCGASNLNLVCAGYEFAHVAAGRIAGRITQDAWAAPYDLAPGVLLVEEAGGYVATPDGAPYTVDALNVIACAHERLFDELKGAGLI</sequence>
<evidence type="ECO:0000313" key="3">
    <source>
        <dbReference type="Proteomes" id="UP000019141"/>
    </source>
</evidence>
<keyword evidence="3" id="KW-1185">Reference proteome</keyword>
<evidence type="ECO:0008006" key="4">
    <source>
        <dbReference type="Google" id="ProtNLM"/>
    </source>
</evidence>
<proteinExistence type="predicted"/>
<protein>
    <recommendedName>
        <fullName evidence="4">Inositol monophosphatase</fullName>
    </recommendedName>
</protein>
<dbReference type="PANTHER" id="PTHR20854:SF4">
    <property type="entry name" value="INOSITOL-1-MONOPHOSPHATASE-RELATED"/>
    <property type="match status" value="1"/>
</dbReference>
<dbReference type="Proteomes" id="UP000019141">
    <property type="component" value="Unassembled WGS sequence"/>
</dbReference>
<accession>W4LIF2</accession>
<feature type="binding site" evidence="1">
    <location>
        <position position="214"/>
    </location>
    <ligand>
        <name>Mg(2+)</name>
        <dbReference type="ChEBI" id="CHEBI:18420"/>
        <label>1</label>
        <note>catalytic</note>
    </ligand>
</feature>
<dbReference type="SUPFAM" id="SSF56655">
    <property type="entry name" value="Carbohydrate phosphatase"/>
    <property type="match status" value="1"/>
</dbReference>
<name>W4LIF2_ENTF1</name>
<reference evidence="2 3" key="1">
    <citation type="journal article" date="2014" name="Nature">
        <title>An environmental bacterial taxon with a large and distinct metabolic repertoire.</title>
        <authorList>
            <person name="Wilson M.C."/>
            <person name="Mori T."/>
            <person name="Ruckert C."/>
            <person name="Uria A.R."/>
            <person name="Helf M.J."/>
            <person name="Takada K."/>
            <person name="Gernert C."/>
            <person name="Steffens U.A."/>
            <person name="Heycke N."/>
            <person name="Schmitt S."/>
            <person name="Rinke C."/>
            <person name="Helfrich E.J."/>
            <person name="Brachmann A.O."/>
            <person name="Gurgui C."/>
            <person name="Wakimoto T."/>
            <person name="Kracht M."/>
            <person name="Crusemann M."/>
            <person name="Hentschel U."/>
            <person name="Abe I."/>
            <person name="Matsunaga S."/>
            <person name="Kalinowski J."/>
            <person name="Takeyama H."/>
            <person name="Piel J."/>
        </authorList>
    </citation>
    <scope>NUCLEOTIDE SEQUENCE [LARGE SCALE GENOMIC DNA]</scope>
    <source>
        <strain evidence="3">TSY1</strain>
    </source>
</reference>
<dbReference type="PANTHER" id="PTHR20854">
    <property type="entry name" value="INOSITOL MONOPHOSPHATASE"/>
    <property type="match status" value="1"/>
</dbReference>
<dbReference type="GO" id="GO:0008934">
    <property type="term" value="F:inositol monophosphate 1-phosphatase activity"/>
    <property type="evidence" value="ECO:0007669"/>
    <property type="project" value="TreeGrafter"/>
</dbReference>
<keyword evidence="1" id="KW-0460">Magnesium</keyword>
<comment type="caution">
    <text evidence="2">The sequence shown here is derived from an EMBL/GenBank/DDBJ whole genome shotgun (WGS) entry which is preliminary data.</text>
</comment>
<dbReference type="AlphaFoldDB" id="W4LIF2"/>
<feature type="binding site" evidence="1">
    <location>
        <position position="73"/>
    </location>
    <ligand>
        <name>Mg(2+)</name>
        <dbReference type="ChEBI" id="CHEBI:18420"/>
        <label>1</label>
        <note>catalytic</note>
    </ligand>
</feature>
<feature type="binding site" evidence="1">
    <location>
        <position position="90"/>
    </location>
    <ligand>
        <name>Mg(2+)</name>
        <dbReference type="ChEBI" id="CHEBI:18420"/>
        <label>2</label>
    </ligand>
</feature>
<keyword evidence="1" id="KW-0479">Metal-binding</keyword>
<dbReference type="GO" id="GO:0006020">
    <property type="term" value="P:inositol metabolic process"/>
    <property type="evidence" value="ECO:0007669"/>
    <property type="project" value="TreeGrafter"/>
</dbReference>
<dbReference type="GO" id="GO:0007165">
    <property type="term" value="P:signal transduction"/>
    <property type="evidence" value="ECO:0007669"/>
    <property type="project" value="TreeGrafter"/>
</dbReference>